<proteinExistence type="predicted"/>
<accession>A0ABD6AXX0</accession>
<evidence type="ECO:0000313" key="3">
    <source>
        <dbReference type="Proteomes" id="UP001597187"/>
    </source>
</evidence>
<gene>
    <name evidence="2" type="ORF">ACFSBT_13270</name>
</gene>
<dbReference type="Proteomes" id="UP001597187">
    <property type="component" value="Unassembled WGS sequence"/>
</dbReference>
<comment type="caution">
    <text evidence="2">The sequence shown here is derived from an EMBL/GenBank/DDBJ whole genome shotgun (WGS) entry which is preliminary data.</text>
</comment>
<feature type="region of interest" description="Disordered" evidence="1">
    <location>
        <begin position="102"/>
        <end position="153"/>
    </location>
</feature>
<sequence>MAVTHRLRELRAAGKHELADTLAVEALRNERPEVRVEGDHVRVRTETFVGEHALAGSFDPSDEDTVREAVSRRGTYALGEDATGRTFSTGCLFDAVVDALVESRPGTEEPAEPTATSQPTPGTPTPETETATADDAAMIGPAEPDRSTTSVLRQAVAAVQSQFRS</sequence>
<feature type="compositionally biased region" description="Low complexity" evidence="1">
    <location>
        <begin position="113"/>
        <end position="137"/>
    </location>
</feature>
<protein>
    <submittedName>
        <fullName evidence="2">Uncharacterized protein</fullName>
    </submittedName>
</protein>
<organism evidence="2 3">
    <name type="scientific">Halomarina rubra</name>
    <dbReference type="NCBI Taxonomy" id="2071873"/>
    <lineage>
        <taxon>Archaea</taxon>
        <taxon>Methanobacteriati</taxon>
        <taxon>Methanobacteriota</taxon>
        <taxon>Stenosarchaea group</taxon>
        <taxon>Halobacteria</taxon>
        <taxon>Halobacteriales</taxon>
        <taxon>Natronomonadaceae</taxon>
        <taxon>Halomarina</taxon>
    </lineage>
</organism>
<dbReference type="AlphaFoldDB" id="A0ABD6AXX0"/>
<name>A0ABD6AXX0_9EURY</name>
<dbReference type="RefSeq" id="WP_250874220.1">
    <property type="nucleotide sequence ID" value="NZ_JALXFV010000007.1"/>
</dbReference>
<evidence type="ECO:0000313" key="2">
    <source>
        <dbReference type="EMBL" id="MFD1514246.1"/>
    </source>
</evidence>
<dbReference type="EMBL" id="JBHUDC010000007">
    <property type="protein sequence ID" value="MFD1514246.1"/>
    <property type="molecule type" value="Genomic_DNA"/>
</dbReference>
<reference evidence="2 3" key="1">
    <citation type="journal article" date="2019" name="Int. J. Syst. Evol. Microbiol.">
        <title>The Global Catalogue of Microorganisms (GCM) 10K type strain sequencing project: providing services to taxonomists for standard genome sequencing and annotation.</title>
        <authorList>
            <consortium name="The Broad Institute Genomics Platform"/>
            <consortium name="The Broad Institute Genome Sequencing Center for Infectious Disease"/>
            <person name="Wu L."/>
            <person name="Ma J."/>
        </authorList>
    </citation>
    <scope>NUCLEOTIDE SEQUENCE [LARGE SCALE GENOMIC DNA]</scope>
    <source>
        <strain evidence="2 3">CGMCC 1.12563</strain>
    </source>
</reference>
<keyword evidence="3" id="KW-1185">Reference proteome</keyword>
<evidence type="ECO:0000256" key="1">
    <source>
        <dbReference type="SAM" id="MobiDB-lite"/>
    </source>
</evidence>